<proteinExistence type="predicted"/>
<dbReference type="EMBL" id="QKKF02027350">
    <property type="protein sequence ID" value="RZF35894.1"/>
    <property type="molecule type" value="Genomic_DNA"/>
</dbReference>
<accession>A0A482WQT9</accession>
<dbReference type="AlphaFoldDB" id="A0A482WQT9"/>
<dbReference type="OrthoDB" id="6778822at2759"/>
<dbReference type="SMR" id="A0A482WQT9"/>
<keyword evidence="2" id="KW-1185">Reference proteome</keyword>
<dbReference type="SUPFAM" id="SSF55681">
    <property type="entry name" value="Class II aaRS and biotin synthetases"/>
    <property type="match status" value="1"/>
</dbReference>
<name>A0A482WQT9_LAOST</name>
<gene>
    <name evidence="1" type="ORF">LSTR_LSTR017464</name>
</gene>
<dbReference type="InParanoid" id="A0A482WQT9"/>
<dbReference type="Proteomes" id="UP000291343">
    <property type="component" value="Unassembled WGS sequence"/>
</dbReference>
<evidence type="ECO:0000313" key="2">
    <source>
        <dbReference type="Proteomes" id="UP000291343"/>
    </source>
</evidence>
<reference evidence="1 2" key="1">
    <citation type="journal article" date="2017" name="Gigascience">
        <title>Genome sequence of the small brown planthopper, Laodelphax striatellus.</title>
        <authorList>
            <person name="Zhu J."/>
            <person name="Jiang F."/>
            <person name="Wang X."/>
            <person name="Yang P."/>
            <person name="Bao Y."/>
            <person name="Zhao W."/>
            <person name="Wang W."/>
            <person name="Lu H."/>
            <person name="Wang Q."/>
            <person name="Cui N."/>
            <person name="Li J."/>
            <person name="Chen X."/>
            <person name="Luo L."/>
            <person name="Yu J."/>
            <person name="Kang L."/>
            <person name="Cui F."/>
        </authorList>
    </citation>
    <scope>NUCLEOTIDE SEQUENCE [LARGE SCALE GENOMIC DNA]</scope>
    <source>
        <strain evidence="1">Lst14</strain>
    </source>
</reference>
<evidence type="ECO:0000313" key="1">
    <source>
        <dbReference type="EMBL" id="RZF35894.1"/>
    </source>
</evidence>
<dbReference type="InterPro" id="IPR045864">
    <property type="entry name" value="aa-tRNA-synth_II/BPL/LPL"/>
</dbReference>
<dbReference type="STRING" id="195883.A0A482WQT9"/>
<comment type="caution">
    <text evidence="1">The sequence shown here is derived from an EMBL/GenBank/DDBJ whole genome shotgun (WGS) entry which is preliminary data.</text>
</comment>
<protein>
    <submittedName>
        <fullName evidence="1">Uncharacterized protein</fullName>
    </submittedName>
</protein>
<organism evidence="1 2">
    <name type="scientific">Laodelphax striatellus</name>
    <name type="common">Small brown planthopper</name>
    <name type="synonym">Delphax striatella</name>
    <dbReference type="NCBI Taxonomy" id="195883"/>
    <lineage>
        <taxon>Eukaryota</taxon>
        <taxon>Metazoa</taxon>
        <taxon>Ecdysozoa</taxon>
        <taxon>Arthropoda</taxon>
        <taxon>Hexapoda</taxon>
        <taxon>Insecta</taxon>
        <taxon>Pterygota</taxon>
        <taxon>Neoptera</taxon>
        <taxon>Paraneoptera</taxon>
        <taxon>Hemiptera</taxon>
        <taxon>Auchenorrhyncha</taxon>
        <taxon>Fulgoroidea</taxon>
        <taxon>Delphacidae</taxon>
        <taxon>Criomorphinae</taxon>
        <taxon>Laodelphax</taxon>
    </lineage>
</organism>
<dbReference type="Gene3D" id="3.30.930.10">
    <property type="entry name" value="Bira Bifunctional Protein, Domain 2"/>
    <property type="match status" value="1"/>
</dbReference>
<sequence>MSGGGACRGGAHAAQIELVSEHVRAVLRQHGALYLPMPLLTPATVAAESSVVRLMSRWGGVLAAPYDLRQSFARHLAQNALGTLRMCLRYCHAVF</sequence>